<protein>
    <submittedName>
        <fullName evidence="2">Uncharacterized protein</fullName>
    </submittedName>
</protein>
<evidence type="ECO:0000313" key="3">
    <source>
        <dbReference type="Proteomes" id="UP001608902"/>
    </source>
</evidence>
<accession>A0ABD6F1M4</accession>
<feature type="transmembrane region" description="Helical" evidence="1">
    <location>
        <begin position="50"/>
        <end position="68"/>
    </location>
</feature>
<reference evidence="2 3" key="1">
    <citation type="submission" date="2024-08" db="EMBL/GenBank/DDBJ databases">
        <title>Gnathostoma spinigerum genome.</title>
        <authorList>
            <person name="Gonzalez-Bertolin B."/>
            <person name="Monzon S."/>
            <person name="Zaballos A."/>
            <person name="Jimenez P."/>
            <person name="Dekumyoy P."/>
            <person name="Varona S."/>
            <person name="Cuesta I."/>
            <person name="Sumanam S."/>
            <person name="Adisakwattana P."/>
            <person name="Gasser R.B."/>
            <person name="Hernandez-Gonzalez A."/>
            <person name="Young N.D."/>
            <person name="Perteguer M.J."/>
        </authorList>
    </citation>
    <scope>NUCLEOTIDE SEQUENCE [LARGE SCALE GENOMIC DNA]</scope>
    <source>
        <strain evidence="2">AL3</strain>
        <tissue evidence="2">Liver</tissue>
    </source>
</reference>
<keyword evidence="1" id="KW-0812">Transmembrane</keyword>
<feature type="transmembrane region" description="Helical" evidence="1">
    <location>
        <begin position="74"/>
        <end position="93"/>
    </location>
</feature>
<proteinExistence type="predicted"/>
<keyword evidence="3" id="KW-1185">Reference proteome</keyword>
<keyword evidence="1" id="KW-0472">Membrane</keyword>
<keyword evidence="1" id="KW-1133">Transmembrane helix</keyword>
<dbReference type="EMBL" id="JBGFUD010010016">
    <property type="protein sequence ID" value="MFH4982755.1"/>
    <property type="molecule type" value="Genomic_DNA"/>
</dbReference>
<evidence type="ECO:0000256" key="1">
    <source>
        <dbReference type="SAM" id="Phobius"/>
    </source>
</evidence>
<gene>
    <name evidence="2" type="ORF">AB6A40_009464</name>
</gene>
<dbReference type="Proteomes" id="UP001608902">
    <property type="component" value="Unassembled WGS sequence"/>
</dbReference>
<organism evidence="2 3">
    <name type="scientific">Gnathostoma spinigerum</name>
    <dbReference type="NCBI Taxonomy" id="75299"/>
    <lineage>
        <taxon>Eukaryota</taxon>
        <taxon>Metazoa</taxon>
        <taxon>Ecdysozoa</taxon>
        <taxon>Nematoda</taxon>
        <taxon>Chromadorea</taxon>
        <taxon>Rhabditida</taxon>
        <taxon>Spirurina</taxon>
        <taxon>Gnathostomatomorpha</taxon>
        <taxon>Gnathostomatoidea</taxon>
        <taxon>Gnathostomatidae</taxon>
        <taxon>Gnathostoma</taxon>
    </lineage>
</organism>
<name>A0ABD6F1M4_9BILA</name>
<sequence length="152" mass="16793">MFTYLKTHRNLQSLYKESEDHRQPHILRERSYLLKCFPLNFIKFFLNPDMVGNFSLTFAFVIMLSLSWDTEAYFGGGYGGYGMGFGGFGGLGYPMGMGGYGLGFPGYGFGLGNPCGFGYGGFGFGGFGRRKRSISETQVGEKEGISEEDGCY</sequence>
<evidence type="ECO:0000313" key="2">
    <source>
        <dbReference type="EMBL" id="MFH4982755.1"/>
    </source>
</evidence>
<comment type="caution">
    <text evidence="2">The sequence shown here is derived from an EMBL/GenBank/DDBJ whole genome shotgun (WGS) entry which is preliminary data.</text>
</comment>
<dbReference type="AlphaFoldDB" id="A0ABD6F1M4"/>